<evidence type="ECO:0000256" key="1">
    <source>
        <dbReference type="SAM" id="MobiDB-lite"/>
    </source>
</evidence>
<dbReference type="Proteomes" id="UP001652642">
    <property type="component" value="Chromosome 1"/>
</dbReference>
<gene>
    <name evidence="4" type="primary">ATRAID</name>
</gene>
<protein>
    <submittedName>
        <fullName evidence="4">All-trans retinoic acid-induced differentiation factor isoform X1</fullName>
    </submittedName>
</protein>
<feature type="compositionally biased region" description="Polar residues" evidence="1">
    <location>
        <begin position="149"/>
        <end position="174"/>
    </location>
</feature>
<accession>A0ABM5F855</accession>
<reference evidence="3" key="1">
    <citation type="submission" date="2025-05" db="UniProtKB">
        <authorList>
            <consortium name="RefSeq"/>
        </authorList>
    </citation>
    <scope>NUCLEOTIDE SEQUENCE [LARGE SCALE GENOMIC DNA]</scope>
</reference>
<dbReference type="InterPro" id="IPR032675">
    <property type="entry name" value="LRR_dom_sf"/>
</dbReference>
<dbReference type="PANTHER" id="PTHR15926">
    <property type="entry name" value="ALL-TRANS RETINOIC ACID-INDUCED DIFFERENTIATION FACTOR"/>
    <property type="match status" value="1"/>
</dbReference>
<evidence type="ECO:0000256" key="2">
    <source>
        <dbReference type="SAM" id="SignalP"/>
    </source>
</evidence>
<organism evidence="3 4">
    <name type="scientific">Pogona vitticeps</name>
    <name type="common">central bearded dragon</name>
    <dbReference type="NCBI Taxonomy" id="103695"/>
    <lineage>
        <taxon>Eukaryota</taxon>
        <taxon>Metazoa</taxon>
        <taxon>Chordata</taxon>
        <taxon>Craniata</taxon>
        <taxon>Vertebrata</taxon>
        <taxon>Euteleostomi</taxon>
        <taxon>Lepidosauria</taxon>
        <taxon>Squamata</taxon>
        <taxon>Bifurcata</taxon>
        <taxon>Unidentata</taxon>
        <taxon>Episquamata</taxon>
        <taxon>Toxicofera</taxon>
        <taxon>Iguania</taxon>
        <taxon>Acrodonta</taxon>
        <taxon>Agamidae</taxon>
        <taxon>Amphibolurinae</taxon>
        <taxon>Pogona</taxon>
    </lineage>
</organism>
<keyword evidence="2" id="KW-0732">Signal</keyword>
<dbReference type="GeneID" id="110086991"/>
<name>A0ABM5F855_9SAUR</name>
<keyword evidence="3" id="KW-1185">Reference proteome</keyword>
<dbReference type="SUPFAM" id="SSF52058">
    <property type="entry name" value="L domain-like"/>
    <property type="match status" value="1"/>
</dbReference>
<proteinExistence type="predicted"/>
<reference evidence="4" key="2">
    <citation type="submission" date="2025-08" db="UniProtKB">
        <authorList>
            <consortium name="RefSeq"/>
        </authorList>
    </citation>
    <scope>IDENTIFICATION</scope>
</reference>
<sequence length="264" mass="26717">MASPGGHRVPRLLLGFLVAAAAAEPGAAPPPGQVCGEGCCAGPAPEGSAVAAFCGNRTGAELRGRCCVDGATEQEAVVVVGLDLGNCSLTTLCSGFQEARTAVIIDLTGNPLRDLPEDAFRGFTQLQTLALPQHLDCPGGSKGWENMRVQGSSRSCQGQRNPCNGSAGLESQNGSPGGDPQLRWPSSPGVTEWQAAVPPWGCPGAGGGKGCWLANTNHPGRLLPLCSSCRAHLPAQTSQNWGGGCAGSLALCRAGPLHVAPAHG</sequence>
<dbReference type="InterPro" id="IPR042350">
    <property type="entry name" value="ATRAID"/>
</dbReference>
<evidence type="ECO:0000313" key="4">
    <source>
        <dbReference type="RefSeq" id="XP_072841584.1"/>
    </source>
</evidence>
<feature type="signal peptide" evidence="2">
    <location>
        <begin position="1"/>
        <end position="23"/>
    </location>
</feature>
<dbReference type="Gene3D" id="3.80.10.10">
    <property type="entry name" value="Ribonuclease Inhibitor"/>
    <property type="match status" value="1"/>
</dbReference>
<feature type="region of interest" description="Disordered" evidence="1">
    <location>
        <begin position="148"/>
        <end position="190"/>
    </location>
</feature>
<dbReference type="RefSeq" id="XP_072841584.1">
    <property type="nucleotide sequence ID" value="XM_072985483.1"/>
</dbReference>
<feature type="chain" id="PRO_5045626990" evidence="2">
    <location>
        <begin position="24"/>
        <end position="264"/>
    </location>
</feature>
<evidence type="ECO:0000313" key="3">
    <source>
        <dbReference type="Proteomes" id="UP001652642"/>
    </source>
</evidence>
<dbReference type="PANTHER" id="PTHR15926:SF1">
    <property type="entry name" value="ALL-TRANS RETINOIC ACID-INDUCED DIFFERENTIATION FACTOR"/>
    <property type="match status" value="1"/>
</dbReference>